<sequence length="201" mass="22580">MITVEEDGDLHLVVDGTGLPEPNTYVVCSRALARHSPVFKTMLSGPFAEACRPADGSQWVVEVLEDNHKQFPVFLSIIHGCFQDVPKELDIQDLGALLVIVEKYDALPIIRPWVKGWLESPRGRWSAEGYSSHLVCYAWVTGHRAIFEEEARKAVYEEKVEPDFQFSDHEALRPPDLFEHLQRQAKKTGLDEGDQAGGAKP</sequence>
<dbReference type="InterPro" id="IPR011333">
    <property type="entry name" value="SKP1/BTB/POZ_sf"/>
</dbReference>
<comment type="caution">
    <text evidence="1">The sequence shown here is derived from an EMBL/GenBank/DDBJ whole genome shotgun (WGS) entry which is preliminary data.</text>
</comment>
<organism evidence="1 2">
    <name type="scientific">Colletotrichum kahawae</name>
    <name type="common">Coffee berry disease fungus</name>
    <dbReference type="NCBI Taxonomy" id="34407"/>
    <lineage>
        <taxon>Eukaryota</taxon>
        <taxon>Fungi</taxon>
        <taxon>Dikarya</taxon>
        <taxon>Ascomycota</taxon>
        <taxon>Pezizomycotina</taxon>
        <taxon>Sordariomycetes</taxon>
        <taxon>Hypocreomycetidae</taxon>
        <taxon>Glomerellales</taxon>
        <taxon>Glomerellaceae</taxon>
        <taxon>Colletotrichum</taxon>
        <taxon>Colletotrichum gloeosporioides species complex</taxon>
    </lineage>
</organism>
<dbReference type="Gene3D" id="3.30.710.10">
    <property type="entry name" value="Potassium Channel Kv1.1, Chain A"/>
    <property type="match status" value="1"/>
</dbReference>
<accession>A0AAD9XVR0</accession>
<name>A0AAD9XVR0_COLKA</name>
<dbReference type="CDD" id="cd18186">
    <property type="entry name" value="BTB_POZ_ZBTB_KLHL-like"/>
    <property type="match status" value="1"/>
</dbReference>
<reference evidence="1" key="1">
    <citation type="submission" date="2023-02" db="EMBL/GenBank/DDBJ databases">
        <title>Colletotrichum kahawae CIFC_Que2 genome sequencing and assembly.</title>
        <authorList>
            <person name="Baroncelli R."/>
        </authorList>
    </citation>
    <scope>NUCLEOTIDE SEQUENCE</scope>
    <source>
        <strain evidence="1">CIFC_Que2</strain>
    </source>
</reference>
<evidence type="ECO:0000313" key="2">
    <source>
        <dbReference type="Proteomes" id="UP001281614"/>
    </source>
</evidence>
<protein>
    <recommendedName>
        <fullName evidence="3">BTB domain-containing protein</fullName>
    </recommendedName>
</protein>
<evidence type="ECO:0000313" key="1">
    <source>
        <dbReference type="EMBL" id="KAK2729034.1"/>
    </source>
</evidence>
<keyword evidence="2" id="KW-1185">Reference proteome</keyword>
<evidence type="ECO:0008006" key="3">
    <source>
        <dbReference type="Google" id="ProtNLM"/>
    </source>
</evidence>
<proteinExistence type="predicted"/>
<dbReference type="EMBL" id="VYYT01000854">
    <property type="protein sequence ID" value="KAK2729034.1"/>
    <property type="molecule type" value="Genomic_DNA"/>
</dbReference>
<gene>
    <name evidence="1" type="ORF">CKAH01_10605</name>
</gene>
<dbReference type="Proteomes" id="UP001281614">
    <property type="component" value="Unassembled WGS sequence"/>
</dbReference>
<dbReference type="AlphaFoldDB" id="A0AAD9XVR0"/>